<evidence type="ECO:0000256" key="5">
    <source>
        <dbReference type="ARBA" id="ARBA00023136"/>
    </source>
</evidence>
<dbReference type="InterPro" id="IPR051598">
    <property type="entry name" value="TSUP/Inactive_protease-like"/>
</dbReference>
<dbReference type="InterPro" id="IPR002781">
    <property type="entry name" value="TM_pro_TauE-like"/>
</dbReference>
<dbReference type="Pfam" id="PF01925">
    <property type="entry name" value="TauE"/>
    <property type="match status" value="1"/>
</dbReference>
<keyword evidence="4 6" id="KW-1133">Transmembrane helix</keyword>
<organism evidence="7 8">
    <name type="scientific">Thalassolituus marinus</name>
    <dbReference type="NCBI Taxonomy" id="671053"/>
    <lineage>
        <taxon>Bacteria</taxon>
        <taxon>Pseudomonadati</taxon>
        <taxon>Pseudomonadota</taxon>
        <taxon>Gammaproteobacteria</taxon>
        <taxon>Oceanospirillales</taxon>
        <taxon>Oceanospirillaceae</taxon>
        <taxon>Thalassolituus</taxon>
    </lineage>
</organism>
<keyword evidence="8" id="KW-1185">Reference proteome</keyword>
<keyword evidence="5 6" id="KW-0472">Membrane</keyword>
<dbReference type="Proteomes" id="UP000714380">
    <property type="component" value="Unassembled WGS sequence"/>
</dbReference>
<evidence type="ECO:0000313" key="8">
    <source>
        <dbReference type="Proteomes" id="UP000714380"/>
    </source>
</evidence>
<feature type="transmembrane region" description="Helical" evidence="6">
    <location>
        <begin position="171"/>
        <end position="192"/>
    </location>
</feature>
<evidence type="ECO:0000256" key="3">
    <source>
        <dbReference type="ARBA" id="ARBA00022692"/>
    </source>
</evidence>
<protein>
    <recommendedName>
        <fullName evidence="6">Probable membrane transporter protein</fullName>
    </recommendedName>
</protein>
<keyword evidence="6" id="KW-1003">Cell membrane</keyword>
<dbReference type="EMBL" id="JAEDAH010000016">
    <property type="protein sequence ID" value="MCA6062684.1"/>
    <property type="molecule type" value="Genomic_DNA"/>
</dbReference>
<proteinExistence type="inferred from homology"/>
<sequence>MHFDLESLILAGLLLFAALLYSSVGHGGASGYLAAMALVNVSPEIMKPTALTLNIIVALIATYKFYRVGSFSWKIFLPLAVSAIPLAYIGGTLSLPANIYKPVVGIVLIYAAWRSFNTASNASNYNVQEPSIVFLLFGGASLGFLSGLTGVGGGIFLSPLLLFLRWAPIKVISGVASAFILVNSIAGLLGVMSVSTTFHSALPLWGVMVLVGGYLGAEYGSKRLGNPTIQRLLALVLVVAGAKMIATA</sequence>
<comment type="caution">
    <text evidence="7">The sequence shown here is derived from an EMBL/GenBank/DDBJ whole genome shotgun (WGS) entry which is preliminary data.</text>
</comment>
<comment type="similarity">
    <text evidence="2 6">Belongs to the 4-toluene sulfonate uptake permease (TSUP) (TC 2.A.102) family.</text>
</comment>
<reference evidence="7 8" key="1">
    <citation type="submission" date="2020-12" db="EMBL/GenBank/DDBJ databases">
        <title>Novel Thalassolituus-related marine hydrocarbonoclastic bacteria mediated algae-derived hydrocarbons mineralization in twilight zone of the northern South China Sea.</title>
        <authorList>
            <person name="Dong C."/>
        </authorList>
    </citation>
    <scope>NUCLEOTIDE SEQUENCE [LARGE SCALE GENOMIC DNA]</scope>
    <source>
        <strain evidence="7 8">IMCC1826</strain>
    </source>
</reference>
<evidence type="ECO:0000256" key="4">
    <source>
        <dbReference type="ARBA" id="ARBA00022989"/>
    </source>
</evidence>
<accession>A0ABS7ZLT5</accession>
<gene>
    <name evidence="7" type="ORF">I9W95_03590</name>
</gene>
<feature type="transmembrane region" description="Helical" evidence="6">
    <location>
        <begin position="86"/>
        <end position="113"/>
    </location>
</feature>
<evidence type="ECO:0000256" key="2">
    <source>
        <dbReference type="ARBA" id="ARBA00009142"/>
    </source>
</evidence>
<feature type="transmembrane region" description="Helical" evidence="6">
    <location>
        <begin position="133"/>
        <end position="164"/>
    </location>
</feature>
<evidence type="ECO:0000313" key="7">
    <source>
        <dbReference type="EMBL" id="MCA6062684.1"/>
    </source>
</evidence>
<comment type="subcellular location">
    <subcellularLocation>
        <location evidence="6">Cell membrane</location>
        <topology evidence="6">Multi-pass membrane protein</topology>
    </subcellularLocation>
    <subcellularLocation>
        <location evidence="1">Membrane</location>
        <topology evidence="1">Multi-pass membrane protein</topology>
    </subcellularLocation>
</comment>
<dbReference type="PANTHER" id="PTHR43701:SF5">
    <property type="entry name" value="MEMBRANE TRANSPORTER PROTEIN-RELATED"/>
    <property type="match status" value="1"/>
</dbReference>
<feature type="transmembrane region" description="Helical" evidence="6">
    <location>
        <begin position="49"/>
        <end position="66"/>
    </location>
</feature>
<feature type="transmembrane region" description="Helical" evidence="6">
    <location>
        <begin position="198"/>
        <end position="217"/>
    </location>
</feature>
<dbReference type="RefSeq" id="WP_225671929.1">
    <property type="nucleotide sequence ID" value="NZ_JAEDAH010000016.1"/>
</dbReference>
<name>A0ABS7ZLT5_9GAMM</name>
<keyword evidence="3 6" id="KW-0812">Transmembrane</keyword>
<evidence type="ECO:0000256" key="1">
    <source>
        <dbReference type="ARBA" id="ARBA00004141"/>
    </source>
</evidence>
<dbReference type="PANTHER" id="PTHR43701">
    <property type="entry name" value="MEMBRANE TRANSPORTER PROTEIN MJ0441-RELATED"/>
    <property type="match status" value="1"/>
</dbReference>
<evidence type="ECO:0000256" key="6">
    <source>
        <dbReference type="RuleBase" id="RU363041"/>
    </source>
</evidence>